<name>A0A5C3KKQ1_COPMA</name>
<feature type="non-terminal residue" evidence="1">
    <location>
        <position position="1"/>
    </location>
</feature>
<evidence type="ECO:0000313" key="2">
    <source>
        <dbReference type="Proteomes" id="UP000307440"/>
    </source>
</evidence>
<gene>
    <name evidence="1" type="ORF">FA15DRAFT_546907</name>
</gene>
<feature type="non-terminal residue" evidence="1">
    <location>
        <position position="75"/>
    </location>
</feature>
<protein>
    <recommendedName>
        <fullName evidence="3">Tc1-like transposase DDE domain-containing protein</fullName>
    </recommendedName>
</protein>
<keyword evidence="2" id="KW-1185">Reference proteome</keyword>
<proteinExistence type="predicted"/>
<dbReference type="InterPro" id="IPR036397">
    <property type="entry name" value="RNaseH_sf"/>
</dbReference>
<evidence type="ECO:0000313" key="1">
    <source>
        <dbReference type="EMBL" id="TFK20483.1"/>
    </source>
</evidence>
<dbReference type="STRING" id="230819.A0A5C3KKQ1"/>
<dbReference type="EMBL" id="ML210298">
    <property type="protein sequence ID" value="TFK20483.1"/>
    <property type="molecule type" value="Genomic_DNA"/>
</dbReference>
<dbReference type="AlphaFoldDB" id="A0A5C3KKQ1"/>
<dbReference type="OrthoDB" id="2417635at2759"/>
<dbReference type="GO" id="GO:0003676">
    <property type="term" value="F:nucleic acid binding"/>
    <property type="evidence" value="ECO:0007669"/>
    <property type="project" value="InterPro"/>
</dbReference>
<evidence type="ECO:0008006" key="3">
    <source>
        <dbReference type="Google" id="ProtNLM"/>
    </source>
</evidence>
<dbReference type="Proteomes" id="UP000307440">
    <property type="component" value="Unassembled WGS sequence"/>
</dbReference>
<organism evidence="1 2">
    <name type="scientific">Coprinopsis marcescibilis</name>
    <name type="common">Agaric fungus</name>
    <name type="synonym">Psathyrella marcescibilis</name>
    <dbReference type="NCBI Taxonomy" id="230819"/>
    <lineage>
        <taxon>Eukaryota</taxon>
        <taxon>Fungi</taxon>
        <taxon>Dikarya</taxon>
        <taxon>Basidiomycota</taxon>
        <taxon>Agaricomycotina</taxon>
        <taxon>Agaricomycetes</taxon>
        <taxon>Agaricomycetidae</taxon>
        <taxon>Agaricales</taxon>
        <taxon>Agaricineae</taxon>
        <taxon>Psathyrellaceae</taxon>
        <taxon>Coprinopsis</taxon>
    </lineage>
</organism>
<accession>A0A5C3KKQ1</accession>
<sequence length="75" mass="8318">HPPSSPDVNPIEPLWTELKSIICSLPHHPSTVPQLISTVKSAWDALEIPQIDKYTKTMSKRVAAIISTQGSHTKY</sequence>
<dbReference type="Gene3D" id="3.30.420.10">
    <property type="entry name" value="Ribonuclease H-like superfamily/Ribonuclease H"/>
    <property type="match status" value="1"/>
</dbReference>
<reference evidence="1 2" key="1">
    <citation type="journal article" date="2019" name="Nat. Ecol. Evol.">
        <title>Megaphylogeny resolves global patterns of mushroom evolution.</title>
        <authorList>
            <person name="Varga T."/>
            <person name="Krizsan K."/>
            <person name="Foldi C."/>
            <person name="Dima B."/>
            <person name="Sanchez-Garcia M."/>
            <person name="Sanchez-Ramirez S."/>
            <person name="Szollosi G.J."/>
            <person name="Szarkandi J.G."/>
            <person name="Papp V."/>
            <person name="Albert L."/>
            <person name="Andreopoulos W."/>
            <person name="Angelini C."/>
            <person name="Antonin V."/>
            <person name="Barry K.W."/>
            <person name="Bougher N.L."/>
            <person name="Buchanan P."/>
            <person name="Buyck B."/>
            <person name="Bense V."/>
            <person name="Catcheside P."/>
            <person name="Chovatia M."/>
            <person name="Cooper J."/>
            <person name="Damon W."/>
            <person name="Desjardin D."/>
            <person name="Finy P."/>
            <person name="Geml J."/>
            <person name="Haridas S."/>
            <person name="Hughes K."/>
            <person name="Justo A."/>
            <person name="Karasinski D."/>
            <person name="Kautmanova I."/>
            <person name="Kiss B."/>
            <person name="Kocsube S."/>
            <person name="Kotiranta H."/>
            <person name="LaButti K.M."/>
            <person name="Lechner B.E."/>
            <person name="Liimatainen K."/>
            <person name="Lipzen A."/>
            <person name="Lukacs Z."/>
            <person name="Mihaltcheva S."/>
            <person name="Morgado L.N."/>
            <person name="Niskanen T."/>
            <person name="Noordeloos M.E."/>
            <person name="Ohm R.A."/>
            <person name="Ortiz-Santana B."/>
            <person name="Ovrebo C."/>
            <person name="Racz N."/>
            <person name="Riley R."/>
            <person name="Savchenko A."/>
            <person name="Shiryaev A."/>
            <person name="Soop K."/>
            <person name="Spirin V."/>
            <person name="Szebenyi C."/>
            <person name="Tomsovsky M."/>
            <person name="Tulloss R.E."/>
            <person name="Uehling J."/>
            <person name="Grigoriev I.V."/>
            <person name="Vagvolgyi C."/>
            <person name="Papp T."/>
            <person name="Martin F.M."/>
            <person name="Miettinen O."/>
            <person name="Hibbett D.S."/>
            <person name="Nagy L.G."/>
        </authorList>
    </citation>
    <scope>NUCLEOTIDE SEQUENCE [LARGE SCALE GENOMIC DNA]</scope>
    <source>
        <strain evidence="1 2">CBS 121175</strain>
    </source>
</reference>